<reference evidence="2 3" key="1">
    <citation type="submission" date="2021-04" db="EMBL/GenBank/DDBJ databases">
        <title>Nocardia tengchongensis.</title>
        <authorList>
            <person name="Zhuang k."/>
            <person name="Ran Y."/>
            <person name="Li W."/>
        </authorList>
    </citation>
    <scope>NUCLEOTIDE SEQUENCE [LARGE SCALE GENOMIC DNA]</scope>
    <source>
        <strain evidence="2 3">CFH S0057</strain>
    </source>
</reference>
<dbReference type="InterPro" id="IPR007138">
    <property type="entry name" value="ABM_dom"/>
</dbReference>
<keyword evidence="2" id="KW-0560">Oxidoreductase</keyword>
<dbReference type="RefSeq" id="WP_213555496.1">
    <property type="nucleotide sequence ID" value="NZ_JBHZDI010000213.1"/>
</dbReference>
<organism evidence="2 3">
    <name type="scientific">Nocardia tengchongensis</name>
    <dbReference type="NCBI Taxonomy" id="2055889"/>
    <lineage>
        <taxon>Bacteria</taxon>
        <taxon>Bacillati</taxon>
        <taxon>Actinomycetota</taxon>
        <taxon>Actinomycetes</taxon>
        <taxon>Mycobacteriales</taxon>
        <taxon>Nocardiaceae</taxon>
        <taxon>Nocardia</taxon>
    </lineage>
</organism>
<evidence type="ECO:0000313" key="3">
    <source>
        <dbReference type="Proteomes" id="UP000683310"/>
    </source>
</evidence>
<sequence length="122" mass="13636">MLKLLELDKNTTFFQQLASQEEGPIVLVNVFHVEPEDEADFLRLWKEDASFMLSHGCISGQLHKGIAGSGSYINVAVWESTQNMARAFQTPEFQEMLSKYPESCTASPHIYKKLAVPGICVA</sequence>
<gene>
    <name evidence="2" type="ORF">KHQ06_24175</name>
</gene>
<accession>A0ABX8CKS8</accession>
<dbReference type="Pfam" id="PF03992">
    <property type="entry name" value="ABM"/>
    <property type="match status" value="1"/>
</dbReference>
<keyword evidence="3" id="KW-1185">Reference proteome</keyword>
<evidence type="ECO:0000259" key="1">
    <source>
        <dbReference type="Pfam" id="PF03992"/>
    </source>
</evidence>
<name>A0ABX8CKS8_9NOCA</name>
<protein>
    <submittedName>
        <fullName evidence="2">Antibiotic biosynthesis monooxygenase</fullName>
    </submittedName>
</protein>
<dbReference type="GO" id="GO:0004497">
    <property type="term" value="F:monooxygenase activity"/>
    <property type="evidence" value="ECO:0007669"/>
    <property type="project" value="UniProtKB-KW"/>
</dbReference>
<feature type="domain" description="ABM" evidence="1">
    <location>
        <begin position="24"/>
        <end position="96"/>
    </location>
</feature>
<proteinExistence type="predicted"/>
<evidence type="ECO:0000313" key="2">
    <source>
        <dbReference type="EMBL" id="QVI19463.1"/>
    </source>
</evidence>
<dbReference type="Proteomes" id="UP000683310">
    <property type="component" value="Chromosome"/>
</dbReference>
<dbReference type="Gene3D" id="3.30.70.100">
    <property type="match status" value="1"/>
</dbReference>
<dbReference type="EMBL" id="CP074371">
    <property type="protein sequence ID" value="QVI19463.1"/>
    <property type="molecule type" value="Genomic_DNA"/>
</dbReference>
<dbReference type="InterPro" id="IPR011008">
    <property type="entry name" value="Dimeric_a/b-barrel"/>
</dbReference>
<keyword evidence="2" id="KW-0503">Monooxygenase</keyword>
<dbReference type="SUPFAM" id="SSF54909">
    <property type="entry name" value="Dimeric alpha+beta barrel"/>
    <property type="match status" value="1"/>
</dbReference>